<dbReference type="GO" id="GO:0050660">
    <property type="term" value="F:flavin adenine dinucleotide binding"/>
    <property type="evidence" value="ECO:0007669"/>
    <property type="project" value="TreeGrafter"/>
</dbReference>
<comment type="cofactor">
    <cofactor evidence="13">
        <name>FAD</name>
        <dbReference type="ChEBI" id="CHEBI:57692"/>
    </cofactor>
    <text evidence="13">Binds 1 FAD per subunit.</text>
</comment>
<dbReference type="Gene3D" id="3.50.50.60">
    <property type="entry name" value="FAD/NAD(P)-binding domain"/>
    <property type="match status" value="2"/>
</dbReference>
<evidence type="ECO:0000256" key="1">
    <source>
        <dbReference type="ARBA" id="ARBA00002842"/>
    </source>
</evidence>
<dbReference type="OrthoDB" id="9800167at2"/>
<dbReference type="Gene3D" id="3.30.390.30">
    <property type="match status" value="1"/>
</dbReference>
<evidence type="ECO:0000256" key="10">
    <source>
        <dbReference type="ARBA" id="ARBA00023002"/>
    </source>
</evidence>
<comment type="subcellular location">
    <subcellularLocation>
        <location evidence="2">Cytoplasm</location>
    </subcellularLocation>
</comment>
<dbReference type="NCBIfam" id="NF003585">
    <property type="entry name" value="PRK05249.1"/>
    <property type="match status" value="1"/>
</dbReference>
<keyword evidence="6" id="KW-0963">Cytoplasm</keyword>
<sequence length="461" mass="49518">MDYDILIVGSGPAGQHAAWQAARMGKKAAIVERKPSIGGAGLQTGTIPSKALREAAYLASRASDHGMRIASGALSTTRYGLLADAVRRKEMVIAQQESVIVKRLLKSGVSVIPGEASFFDEHTLEIIDAKGRSKTLSAEVIVLATGSRPRRPSHIPFDKKTVLDSTSILNLKKLPKSLLVVGGGVIACEFVSIFAALGVEVTIVDSHEQLLSYLSEDVVGVLAESFENMGVQLHMKERVAAISCEEGRTLTLLESGKKLYSEAVLYALGREPNSQNLNTPKIGIELDNGWIAVNEDFQTSIPHIYAVGDLIGRPALASTGMEQGRACVLHAFAGKTHAMPEHLPMAIYAIPELSWVGKTEKEAKKEGLNYVVGRGYFKESARGQISGDTIGLVKLIVDAESHKLIGVHIAGEHASELIHTGQLLMHFGGTVHDLAANVFNYPTLAECYKLAAHDCLENLNS</sequence>
<feature type="domain" description="Pyridine nucleotide-disulphide oxidoreductase dimerisation" evidence="14">
    <location>
        <begin position="344"/>
        <end position="451"/>
    </location>
</feature>
<feature type="binding site" evidence="13">
    <location>
        <begin position="145"/>
        <end position="147"/>
    </location>
    <ligand>
        <name>FAD</name>
        <dbReference type="ChEBI" id="CHEBI:57692"/>
    </ligand>
</feature>
<evidence type="ECO:0000256" key="11">
    <source>
        <dbReference type="ARBA" id="ARBA00023027"/>
    </source>
</evidence>
<name>A0A2K8L1A7_9PROT</name>
<evidence type="ECO:0000256" key="5">
    <source>
        <dbReference type="ARBA" id="ARBA00016603"/>
    </source>
</evidence>
<dbReference type="PANTHER" id="PTHR22912">
    <property type="entry name" value="DISULFIDE OXIDOREDUCTASE"/>
    <property type="match status" value="1"/>
</dbReference>
<evidence type="ECO:0000256" key="2">
    <source>
        <dbReference type="ARBA" id="ARBA00004496"/>
    </source>
</evidence>
<dbReference type="PRINTS" id="PR00368">
    <property type="entry name" value="FADPNR"/>
</dbReference>
<evidence type="ECO:0000256" key="8">
    <source>
        <dbReference type="ARBA" id="ARBA00022827"/>
    </source>
</evidence>
<evidence type="ECO:0000313" key="16">
    <source>
        <dbReference type="EMBL" id="ATX81067.1"/>
    </source>
</evidence>
<dbReference type="Pfam" id="PF02852">
    <property type="entry name" value="Pyr_redox_dim"/>
    <property type="match status" value="1"/>
</dbReference>
<proteinExistence type="inferred from homology"/>
<feature type="binding site" evidence="13">
    <location>
        <position position="50"/>
    </location>
    <ligand>
        <name>FAD</name>
        <dbReference type="ChEBI" id="CHEBI:57692"/>
    </ligand>
</feature>
<reference evidence="16 17" key="1">
    <citation type="submission" date="2016-12" db="EMBL/GenBank/DDBJ databases">
        <title>Isolation and genomic insights into novel planktonic Zetaproteobacteria from stratified waters of the Chesapeake Bay.</title>
        <authorList>
            <person name="McAllister S.M."/>
            <person name="Kato S."/>
            <person name="Chan C.S."/>
            <person name="Chiu B.K."/>
            <person name="Field E.K."/>
        </authorList>
    </citation>
    <scope>NUCLEOTIDE SEQUENCE [LARGE SCALE GENOMIC DNA]</scope>
    <source>
        <strain evidence="16 17">CP-8</strain>
    </source>
</reference>
<gene>
    <name evidence="16" type="ORF">Ga0123462_0189</name>
</gene>
<feature type="domain" description="FAD/NAD(P)-binding" evidence="15">
    <location>
        <begin position="3"/>
        <end position="324"/>
    </location>
</feature>
<dbReference type="AlphaFoldDB" id="A0A2K8L1A7"/>
<feature type="binding site" evidence="13">
    <location>
        <position position="309"/>
    </location>
    <ligand>
        <name>FAD</name>
        <dbReference type="ChEBI" id="CHEBI:57692"/>
    </ligand>
</feature>
<dbReference type="PRINTS" id="PR00411">
    <property type="entry name" value="PNDRDTASEI"/>
</dbReference>
<evidence type="ECO:0000259" key="15">
    <source>
        <dbReference type="Pfam" id="PF07992"/>
    </source>
</evidence>
<dbReference type="SUPFAM" id="SSF51905">
    <property type="entry name" value="FAD/NAD(P)-binding domain"/>
    <property type="match status" value="1"/>
</dbReference>
<dbReference type="GO" id="GO:0003957">
    <property type="term" value="F:NAD(P)+ transhydrogenase (Si-specific) activity"/>
    <property type="evidence" value="ECO:0007669"/>
    <property type="project" value="UniProtKB-EC"/>
</dbReference>
<dbReference type="FunFam" id="3.30.390.30:FF:000001">
    <property type="entry name" value="Dihydrolipoyl dehydrogenase"/>
    <property type="match status" value="1"/>
</dbReference>
<dbReference type="GO" id="GO:0006103">
    <property type="term" value="P:2-oxoglutarate metabolic process"/>
    <property type="evidence" value="ECO:0007669"/>
    <property type="project" value="TreeGrafter"/>
</dbReference>
<keyword evidence="9" id="KW-0521">NADP</keyword>
<evidence type="ECO:0000256" key="6">
    <source>
        <dbReference type="ARBA" id="ARBA00022490"/>
    </source>
</evidence>
<keyword evidence="7" id="KW-0285">Flavoprotein</keyword>
<dbReference type="PIRSF" id="PIRSF000350">
    <property type="entry name" value="Mercury_reductase_MerA"/>
    <property type="match status" value="1"/>
</dbReference>
<evidence type="ECO:0000256" key="13">
    <source>
        <dbReference type="PIRSR" id="PIRSR000350-3"/>
    </source>
</evidence>
<dbReference type="RefSeq" id="WP_100264587.1">
    <property type="nucleotide sequence ID" value="NZ_CP018800.1"/>
</dbReference>
<dbReference type="Pfam" id="PF07992">
    <property type="entry name" value="Pyr_redox_2"/>
    <property type="match status" value="1"/>
</dbReference>
<dbReference type="GO" id="GO:0005829">
    <property type="term" value="C:cytosol"/>
    <property type="evidence" value="ECO:0007669"/>
    <property type="project" value="TreeGrafter"/>
</dbReference>
<comment type="similarity">
    <text evidence="3">Belongs to the class-I pyridine nucleotide-disulfide oxidoreductase family.</text>
</comment>
<keyword evidence="17" id="KW-1185">Reference proteome</keyword>
<dbReference type="EMBL" id="CP018800">
    <property type="protein sequence ID" value="ATX81067.1"/>
    <property type="molecule type" value="Genomic_DNA"/>
</dbReference>
<feature type="binding site" evidence="13">
    <location>
        <position position="269"/>
    </location>
    <ligand>
        <name>NAD(+)</name>
        <dbReference type="ChEBI" id="CHEBI:57540"/>
    </ligand>
</feature>
<feature type="binding site" evidence="13">
    <location>
        <begin position="182"/>
        <end position="189"/>
    </location>
    <ligand>
        <name>NAD(+)</name>
        <dbReference type="ChEBI" id="CHEBI:57540"/>
    </ligand>
</feature>
<evidence type="ECO:0000256" key="9">
    <source>
        <dbReference type="ARBA" id="ARBA00022857"/>
    </source>
</evidence>
<evidence type="ECO:0000256" key="12">
    <source>
        <dbReference type="ARBA" id="ARBA00031183"/>
    </source>
</evidence>
<comment type="function">
    <text evidence="1">Conversion of NADPH, generated by peripheral catabolic pathways, to NADH, which can enter the respiratory chain for energy generation.</text>
</comment>
<organism evidence="16 17">
    <name type="scientific">Mariprofundus ferrinatatus</name>
    <dbReference type="NCBI Taxonomy" id="1921087"/>
    <lineage>
        <taxon>Bacteria</taxon>
        <taxon>Pseudomonadati</taxon>
        <taxon>Pseudomonadota</taxon>
        <taxon>Candidatius Mariprofundia</taxon>
        <taxon>Mariprofundales</taxon>
        <taxon>Mariprofundaceae</taxon>
        <taxon>Mariprofundus</taxon>
    </lineage>
</organism>
<keyword evidence="10 16" id="KW-0560">Oxidoreductase</keyword>
<dbReference type="InterPro" id="IPR050151">
    <property type="entry name" value="Class-I_Pyr_Nuc-Dis_Oxidored"/>
</dbReference>
<dbReference type="KEGG" id="mfn:Ga0123462_0189"/>
<evidence type="ECO:0000259" key="14">
    <source>
        <dbReference type="Pfam" id="PF02852"/>
    </source>
</evidence>
<evidence type="ECO:0000256" key="4">
    <source>
        <dbReference type="ARBA" id="ARBA00012772"/>
    </source>
</evidence>
<evidence type="ECO:0000256" key="7">
    <source>
        <dbReference type="ARBA" id="ARBA00022630"/>
    </source>
</evidence>
<evidence type="ECO:0000256" key="3">
    <source>
        <dbReference type="ARBA" id="ARBA00007532"/>
    </source>
</evidence>
<keyword evidence="13" id="KW-0547">Nucleotide-binding</keyword>
<dbReference type="PANTHER" id="PTHR22912:SF93">
    <property type="entry name" value="SOLUBLE PYRIDINE NUCLEOTIDE TRANSHYDROGENASE"/>
    <property type="match status" value="1"/>
</dbReference>
<dbReference type="EC" id="1.6.1.1" evidence="4"/>
<keyword evidence="11 13" id="KW-0520">NAD</keyword>
<dbReference type="InterPro" id="IPR036188">
    <property type="entry name" value="FAD/NAD-bd_sf"/>
</dbReference>
<dbReference type="InterPro" id="IPR023753">
    <property type="entry name" value="FAD/NAD-binding_dom"/>
</dbReference>
<accession>A0A2K8L1A7</accession>
<dbReference type="InterPro" id="IPR016156">
    <property type="entry name" value="FAD/NAD-linked_Rdtase_dimer_sf"/>
</dbReference>
<dbReference type="SUPFAM" id="SSF55424">
    <property type="entry name" value="FAD/NAD-linked reductases, dimerisation (C-terminal) domain"/>
    <property type="match status" value="1"/>
</dbReference>
<protein>
    <recommendedName>
        <fullName evidence="5">Soluble pyridine nucleotide transhydrogenase</fullName>
        <ecNumber evidence="4">1.6.1.1</ecNumber>
    </recommendedName>
    <alternativeName>
        <fullName evidence="12">NAD(P)(+) transhydrogenase [B-specific]</fullName>
    </alternativeName>
</protein>
<dbReference type="InterPro" id="IPR001100">
    <property type="entry name" value="Pyr_nuc-diS_OxRdtase"/>
</dbReference>
<dbReference type="Proteomes" id="UP000231637">
    <property type="component" value="Chromosome"/>
</dbReference>
<dbReference type="GO" id="GO:0004148">
    <property type="term" value="F:dihydrolipoyl dehydrogenase (NADH) activity"/>
    <property type="evidence" value="ECO:0007669"/>
    <property type="project" value="TreeGrafter"/>
</dbReference>
<evidence type="ECO:0000313" key="17">
    <source>
        <dbReference type="Proteomes" id="UP000231637"/>
    </source>
</evidence>
<dbReference type="InterPro" id="IPR004099">
    <property type="entry name" value="Pyr_nucl-diS_OxRdtase_dimer"/>
</dbReference>
<keyword evidence="8 13" id="KW-0274">FAD</keyword>